<keyword evidence="3" id="KW-1185">Reference proteome</keyword>
<dbReference type="SUPFAM" id="SSF50978">
    <property type="entry name" value="WD40 repeat-like"/>
    <property type="match status" value="1"/>
</dbReference>
<accession>A0A9D4IXH2</accession>
<dbReference type="InterPro" id="IPR036322">
    <property type="entry name" value="WD40_repeat_dom_sf"/>
</dbReference>
<gene>
    <name evidence="2" type="ORF">DPMN_166545</name>
</gene>
<dbReference type="AlphaFoldDB" id="A0A9D4IXH2"/>
<feature type="region of interest" description="Disordered" evidence="1">
    <location>
        <begin position="1"/>
        <end position="59"/>
    </location>
</feature>
<reference evidence="2" key="1">
    <citation type="journal article" date="2019" name="bioRxiv">
        <title>The Genome of the Zebra Mussel, Dreissena polymorpha: A Resource for Invasive Species Research.</title>
        <authorList>
            <person name="McCartney M.A."/>
            <person name="Auch B."/>
            <person name="Kono T."/>
            <person name="Mallez S."/>
            <person name="Zhang Y."/>
            <person name="Obille A."/>
            <person name="Becker A."/>
            <person name="Abrahante J.E."/>
            <person name="Garbe J."/>
            <person name="Badalamenti J.P."/>
            <person name="Herman A."/>
            <person name="Mangelson H."/>
            <person name="Liachko I."/>
            <person name="Sullivan S."/>
            <person name="Sone E.D."/>
            <person name="Koren S."/>
            <person name="Silverstein K.A.T."/>
            <person name="Beckman K.B."/>
            <person name="Gohl D.M."/>
        </authorList>
    </citation>
    <scope>NUCLEOTIDE SEQUENCE</scope>
    <source>
        <strain evidence="2">Duluth1</strain>
        <tissue evidence="2">Whole animal</tissue>
    </source>
</reference>
<reference evidence="2" key="2">
    <citation type="submission" date="2020-11" db="EMBL/GenBank/DDBJ databases">
        <authorList>
            <person name="McCartney M.A."/>
            <person name="Auch B."/>
            <person name="Kono T."/>
            <person name="Mallez S."/>
            <person name="Becker A."/>
            <person name="Gohl D.M."/>
            <person name="Silverstein K.A.T."/>
            <person name="Koren S."/>
            <person name="Bechman K.B."/>
            <person name="Herman A."/>
            <person name="Abrahante J.E."/>
            <person name="Garbe J."/>
        </authorList>
    </citation>
    <scope>NUCLEOTIDE SEQUENCE</scope>
    <source>
        <strain evidence="2">Duluth1</strain>
        <tissue evidence="2">Whole animal</tissue>
    </source>
</reference>
<evidence type="ECO:0000313" key="2">
    <source>
        <dbReference type="EMBL" id="KAH3788404.1"/>
    </source>
</evidence>
<comment type="caution">
    <text evidence="2">The sequence shown here is derived from an EMBL/GenBank/DDBJ whole genome shotgun (WGS) entry which is preliminary data.</text>
</comment>
<evidence type="ECO:0000313" key="3">
    <source>
        <dbReference type="Proteomes" id="UP000828390"/>
    </source>
</evidence>
<sequence length="270" mass="29789">MPHRALRRLHGGQSGGPGGFPAQEHPGGASALPDVTSNGSGSVRATATRAPGGQRDNSRGQAALTEIINSLHSLVCQEEEEIKIWNIKVDPPRLLRNVTGKAQCRKVALCHGDEWIAMKLGNGIKVEGLHTGEQCIGKGVAAAKAFFTAGKHKDRIRGFEKFENWTGKFQEVTIMAFDISPDETHFVYINVSYTVEIVFADFNDVAYFHGIVHRSSRQEEDSLEHTNDLKGARTVDMVTVVTIAKDNNLRVWDRSRDKKRTTDRQAKSSN</sequence>
<feature type="compositionally biased region" description="Polar residues" evidence="1">
    <location>
        <begin position="35"/>
        <end position="45"/>
    </location>
</feature>
<feature type="compositionally biased region" description="Basic residues" evidence="1">
    <location>
        <begin position="1"/>
        <end position="10"/>
    </location>
</feature>
<evidence type="ECO:0000256" key="1">
    <source>
        <dbReference type="SAM" id="MobiDB-lite"/>
    </source>
</evidence>
<organism evidence="2 3">
    <name type="scientific">Dreissena polymorpha</name>
    <name type="common">Zebra mussel</name>
    <name type="synonym">Mytilus polymorpha</name>
    <dbReference type="NCBI Taxonomy" id="45954"/>
    <lineage>
        <taxon>Eukaryota</taxon>
        <taxon>Metazoa</taxon>
        <taxon>Spiralia</taxon>
        <taxon>Lophotrochozoa</taxon>
        <taxon>Mollusca</taxon>
        <taxon>Bivalvia</taxon>
        <taxon>Autobranchia</taxon>
        <taxon>Heteroconchia</taxon>
        <taxon>Euheterodonta</taxon>
        <taxon>Imparidentia</taxon>
        <taxon>Neoheterodontei</taxon>
        <taxon>Myida</taxon>
        <taxon>Dreissenoidea</taxon>
        <taxon>Dreissenidae</taxon>
        <taxon>Dreissena</taxon>
    </lineage>
</organism>
<dbReference type="Proteomes" id="UP000828390">
    <property type="component" value="Unassembled WGS sequence"/>
</dbReference>
<name>A0A9D4IXH2_DREPO</name>
<dbReference type="EMBL" id="JAIWYP010000008">
    <property type="protein sequence ID" value="KAH3788404.1"/>
    <property type="molecule type" value="Genomic_DNA"/>
</dbReference>
<protein>
    <submittedName>
        <fullName evidence="2">Uncharacterized protein</fullName>
    </submittedName>
</protein>
<proteinExistence type="predicted"/>